<feature type="signal peptide" evidence="1">
    <location>
        <begin position="1"/>
        <end position="24"/>
    </location>
</feature>
<feature type="chain" id="PRO_5041723374" evidence="1">
    <location>
        <begin position="25"/>
        <end position="188"/>
    </location>
</feature>
<dbReference type="InterPro" id="IPR005025">
    <property type="entry name" value="FMN_Rdtase-like_dom"/>
</dbReference>
<dbReference type="GO" id="GO:0005829">
    <property type="term" value="C:cytosol"/>
    <property type="evidence" value="ECO:0007669"/>
    <property type="project" value="TreeGrafter"/>
</dbReference>
<dbReference type="SUPFAM" id="SSF52218">
    <property type="entry name" value="Flavoproteins"/>
    <property type="match status" value="1"/>
</dbReference>
<protein>
    <submittedName>
        <fullName evidence="3">NADPH-dependent FMN reductase</fullName>
        <ecNumber evidence="3">1.-.-.-</ecNumber>
    </submittedName>
</protein>
<dbReference type="EC" id="1.-.-.-" evidence="3"/>
<feature type="domain" description="NADPH-dependent FMN reductase-like" evidence="2">
    <location>
        <begin position="9"/>
        <end position="144"/>
    </location>
</feature>
<dbReference type="Gene3D" id="3.40.50.360">
    <property type="match status" value="1"/>
</dbReference>
<sequence>MTSAPAPLRLAGLCGSLRSGSLNAAVLATAARLAGPRAVLTVHPDLGRLPFFNHDVEMAGCPPQVVAFRELVGAADGVLVASPEYAHGTSGVLKNALEWLVGSGGVVNKPVAVVTASPSMTGGDRAQAWVRETLEVMDAVLLPPLLIQRASARIRDYAVHEPEALEGLRSLVDALTEAAGKMAADEHF</sequence>
<dbReference type="Pfam" id="PF03358">
    <property type="entry name" value="FMN_red"/>
    <property type="match status" value="1"/>
</dbReference>
<dbReference type="RefSeq" id="WP_271315871.1">
    <property type="nucleotide sequence ID" value="NZ_JABXJJ020000020.1"/>
</dbReference>
<dbReference type="InterPro" id="IPR050712">
    <property type="entry name" value="NAD(P)H-dep_reductase"/>
</dbReference>
<proteinExistence type="predicted"/>
<dbReference type="InterPro" id="IPR029039">
    <property type="entry name" value="Flavoprotein-like_sf"/>
</dbReference>
<organism evidence="3">
    <name type="scientific">Streptantibioticus silvisoli</name>
    <dbReference type="NCBI Taxonomy" id="2705255"/>
    <lineage>
        <taxon>Bacteria</taxon>
        <taxon>Bacillati</taxon>
        <taxon>Actinomycetota</taxon>
        <taxon>Actinomycetes</taxon>
        <taxon>Kitasatosporales</taxon>
        <taxon>Streptomycetaceae</taxon>
        <taxon>Streptantibioticus</taxon>
    </lineage>
</organism>
<keyword evidence="3" id="KW-0560">Oxidoreductase</keyword>
<reference evidence="3" key="1">
    <citation type="submission" date="2023-05" db="EMBL/GenBank/DDBJ databases">
        <title>Streptantibioticus silvisoli sp. nov., acidotolerant actinomycetes 1 from pine litter.</title>
        <authorList>
            <person name="Swiecimska M."/>
            <person name="Golinska P."/>
            <person name="Sangal V."/>
            <person name="Wachnowicz B."/>
            <person name="Goodfellow M."/>
        </authorList>
    </citation>
    <scope>NUCLEOTIDE SEQUENCE</scope>
    <source>
        <strain evidence="3">SL13</strain>
    </source>
</reference>
<dbReference type="AlphaFoldDB" id="A0AA90K9G2"/>
<name>A0AA90K9G2_9ACTN</name>
<dbReference type="PANTHER" id="PTHR30543:SF21">
    <property type="entry name" value="NAD(P)H-DEPENDENT FMN REDUCTASE LOT6"/>
    <property type="match status" value="1"/>
</dbReference>
<comment type="caution">
    <text evidence="3">The sequence shown here is derived from an EMBL/GenBank/DDBJ whole genome shotgun (WGS) entry which is preliminary data.</text>
</comment>
<gene>
    <name evidence="3" type="ORF">POF50_017470</name>
</gene>
<dbReference type="GO" id="GO:0016491">
    <property type="term" value="F:oxidoreductase activity"/>
    <property type="evidence" value="ECO:0007669"/>
    <property type="project" value="UniProtKB-KW"/>
</dbReference>
<evidence type="ECO:0000259" key="2">
    <source>
        <dbReference type="Pfam" id="PF03358"/>
    </source>
</evidence>
<evidence type="ECO:0000313" key="3">
    <source>
        <dbReference type="EMBL" id="MDI5971113.1"/>
    </source>
</evidence>
<dbReference type="GO" id="GO:0010181">
    <property type="term" value="F:FMN binding"/>
    <property type="evidence" value="ECO:0007669"/>
    <property type="project" value="TreeGrafter"/>
</dbReference>
<dbReference type="PANTHER" id="PTHR30543">
    <property type="entry name" value="CHROMATE REDUCTASE"/>
    <property type="match status" value="1"/>
</dbReference>
<keyword evidence="1" id="KW-0732">Signal</keyword>
<dbReference type="EMBL" id="JABXJJ020000020">
    <property type="protein sequence ID" value="MDI5971113.1"/>
    <property type="molecule type" value="Genomic_DNA"/>
</dbReference>
<accession>A0AA90K9G2</accession>
<evidence type="ECO:0000256" key="1">
    <source>
        <dbReference type="SAM" id="SignalP"/>
    </source>
</evidence>